<evidence type="ECO:0000256" key="1">
    <source>
        <dbReference type="ARBA" id="ARBA00006738"/>
    </source>
</evidence>
<dbReference type="NCBIfam" id="TIGR00252">
    <property type="entry name" value="YraN family protein"/>
    <property type="match status" value="1"/>
</dbReference>
<dbReference type="PANTHER" id="PTHR34039:SF1">
    <property type="entry name" value="UPF0102 PROTEIN YRAN"/>
    <property type="match status" value="1"/>
</dbReference>
<comment type="similarity">
    <text evidence="1 2">Belongs to the UPF0102 family.</text>
</comment>
<reference evidence="3" key="1">
    <citation type="submission" date="2020-08" db="EMBL/GenBank/DDBJ databases">
        <authorList>
            <person name="Cejkova D."/>
            <person name="Kubasova T."/>
            <person name="Jahodarova E."/>
            <person name="Rychlik I."/>
        </authorList>
    </citation>
    <scope>NUCLEOTIDE SEQUENCE</scope>
    <source>
        <strain evidence="3">An582</strain>
    </source>
</reference>
<reference evidence="3" key="2">
    <citation type="journal article" date="2021" name="Sci. Rep.">
        <title>The distribution of antibiotic resistance genes in chicken gut microbiota commensals.</title>
        <authorList>
            <person name="Juricova H."/>
            <person name="Matiasovicova J."/>
            <person name="Kubasova T."/>
            <person name="Cejkova D."/>
            <person name="Rychlik I."/>
        </authorList>
    </citation>
    <scope>NUCLEOTIDE SEQUENCE</scope>
    <source>
        <strain evidence="3">An582</strain>
    </source>
</reference>
<gene>
    <name evidence="3" type="ORF">H6A20_01335</name>
</gene>
<dbReference type="InterPro" id="IPR011335">
    <property type="entry name" value="Restrct_endonuc-II-like"/>
</dbReference>
<organism evidence="3 4">
    <name type="scientific">Mordavella massiliensis</name>
    <dbReference type="NCBI Taxonomy" id="1871024"/>
    <lineage>
        <taxon>Bacteria</taxon>
        <taxon>Bacillati</taxon>
        <taxon>Bacillota</taxon>
        <taxon>Clostridia</taxon>
        <taxon>Eubacteriales</taxon>
        <taxon>Clostridiaceae</taxon>
        <taxon>Mordavella</taxon>
    </lineage>
</organism>
<evidence type="ECO:0000256" key="2">
    <source>
        <dbReference type="HAMAP-Rule" id="MF_00048"/>
    </source>
</evidence>
<dbReference type="AlphaFoldDB" id="A0A938XA64"/>
<proteinExistence type="inferred from homology"/>
<evidence type="ECO:0000313" key="3">
    <source>
        <dbReference type="EMBL" id="MBM6947307.1"/>
    </source>
</evidence>
<dbReference type="NCBIfam" id="NF009150">
    <property type="entry name" value="PRK12497.1-3"/>
    <property type="match status" value="1"/>
</dbReference>
<protein>
    <recommendedName>
        <fullName evidence="2">UPF0102 protein H6A20_01335</fullName>
    </recommendedName>
</protein>
<dbReference type="RefSeq" id="WP_204905368.1">
    <property type="nucleotide sequence ID" value="NZ_JACJKS010000002.1"/>
</dbReference>
<dbReference type="CDD" id="cd20736">
    <property type="entry name" value="PoNe_Nuclease"/>
    <property type="match status" value="1"/>
</dbReference>
<dbReference type="InterPro" id="IPR003509">
    <property type="entry name" value="UPF0102_YraN-like"/>
</dbReference>
<dbReference type="SUPFAM" id="SSF52980">
    <property type="entry name" value="Restriction endonuclease-like"/>
    <property type="match status" value="1"/>
</dbReference>
<dbReference type="EMBL" id="JACJKS010000002">
    <property type="protein sequence ID" value="MBM6947307.1"/>
    <property type="molecule type" value="Genomic_DNA"/>
</dbReference>
<dbReference type="InterPro" id="IPR011856">
    <property type="entry name" value="tRNA_endonuc-like_dom_sf"/>
</dbReference>
<dbReference type="Proteomes" id="UP000705508">
    <property type="component" value="Unassembled WGS sequence"/>
</dbReference>
<name>A0A938XA64_9CLOT</name>
<dbReference type="GO" id="GO:0003676">
    <property type="term" value="F:nucleic acid binding"/>
    <property type="evidence" value="ECO:0007669"/>
    <property type="project" value="InterPro"/>
</dbReference>
<evidence type="ECO:0000313" key="4">
    <source>
        <dbReference type="Proteomes" id="UP000705508"/>
    </source>
</evidence>
<accession>A0A938XA64</accession>
<comment type="caution">
    <text evidence="3">The sequence shown here is derived from an EMBL/GenBank/DDBJ whole genome shotgun (WGS) entry which is preliminary data.</text>
</comment>
<dbReference type="Gene3D" id="3.40.1350.10">
    <property type="match status" value="1"/>
</dbReference>
<dbReference type="PANTHER" id="PTHR34039">
    <property type="entry name" value="UPF0102 PROTEIN YRAN"/>
    <property type="match status" value="1"/>
</dbReference>
<dbReference type="Pfam" id="PF02021">
    <property type="entry name" value="UPF0102"/>
    <property type="match status" value="1"/>
</dbReference>
<dbReference type="HAMAP" id="MF_00048">
    <property type="entry name" value="UPF0102"/>
    <property type="match status" value="1"/>
</dbReference>
<sequence length="118" mass="13356">MNKRSTGAVYERKAGEYLRRQGYTILQYNYRCRAGEIDIVARDGEIIVFCEVKYRGTVCRGGALEAVTPGKQRTLSRCALFYLAEHRLTDAPCRFDVAGIEGEAGRVIHVKDAFAYRE</sequence>